<protein>
    <recommendedName>
        <fullName evidence="5">Inositol monophosphatase family protein</fullName>
    </recommendedName>
</protein>
<dbReference type="OrthoDB" id="9785695at2"/>
<dbReference type="GO" id="GO:0008934">
    <property type="term" value="F:inositol monophosphate 1-phosphatase activity"/>
    <property type="evidence" value="ECO:0007669"/>
    <property type="project" value="TreeGrafter"/>
</dbReference>
<evidence type="ECO:0000313" key="4">
    <source>
        <dbReference type="Proteomes" id="UP000265916"/>
    </source>
</evidence>
<dbReference type="Pfam" id="PF00459">
    <property type="entry name" value="Inositol_P"/>
    <property type="match status" value="1"/>
</dbReference>
<dbReference type="PANTHER" id="PTHR20854:SF4">
    <property type="entry name" value="INOSITOL-1-MONOPHOSPHATASE-RELATED"/>
    <property type="match status" value="1"/>
</dbReference>
<dbReference type="PANTHER" id="PTHR20854">
    <property type="entry name" value="INOSITOL MONOPHOSPHATASE"/>
    <property type="match status" value="1"/>
</dbReference>
<dbReference type="GO" id="GO:0046872">
    <property type="term" value="F:metal ion binding"/>
    <property type="evidence" value="ECO:0007669"/>
    <property type="project" value="UniProtKB-KW"/>
</dbReference>
<comment type="caution">
    <text evidence="3">The sequence shown here is derived from an EMBL/GenBank/DDBJ whole genome shotgun (WGS) entry which is preliminary data.</text>
</comment>
<keyword evidence="4" id="KW-1185">Reference proteome</keyword>
<keyword evidence="2" id="KW-0479">Metal-binding</keyword>
<keyword evidence="2" id="KW-0460">Magnesium</keyword>
<sequence length="891" mass="99991">MNTSKLAAIYSPAELEKVLPELFKNQVFLPVCQLLINAGAVATAVGAADLAVDLKDDNSEVTYVDKMLSTYFTEQLPQIFGDFAISEENMAEYPDFDLQHTRCWWLVDPLDGTKGYAQGRADYCHMLSFIDQGQALMTFVYEPVAGKLHYAVQNLGVFVVSLESAAITYQVQGQEVSEAQFVSAVRQAGSQAMSLVQANYQASFKFKRIMHADAVNTYEFLVCSGVGNVREFATSDTYMQYLTQQVAAYQELKTQALQHYAAYNLAWNQFITDEIYALEKRQGLKHTPLYQISFEKEEADANAVGNEVSSTNPAATSAANSTSAAANSNNEYVFAPKAKAQATNVEQTSDLEAKTDEAKVKELKELLADSRPLEQRIADLKIAKPRLTLNPAYASLYQKFNRQALTAGLQFWRKILTTDKQVASKAELTFLNNSYALNAFRKAFAAWVSKFEQSPASTFIAQEEVVNCVAPPSVLGKYLLQQCVLELRWEDLADIYKMPLDQDTQLSISCQNQTELTSQSSQVATNKTALAVNADFAELGLDIPAWAWEYEHYTRYHHFYLAAYSIKHFPAAAYERQVRLLASAFNPLFGQSLNLGGEQEVPVRLNLQHFPHLDVLASHNKLAVKYQDELLLTYVTLGHKAVNESLAKKMQYLTTEEKFYLTVLVHLTAELADFAAKYPNPHFILDKTAKPEAYAAINLIQGARTQQALGVFALPYREGNFKLDTMHSAGVKASKVFACLSDGRLTNYLLPNAMKIWDVAPALVYAQNSTSPHAMIFNLSDVNQVPWKRTNINFSSEEVYPLMMTEDYMSIPFILDIPTLMYLQLPYLLNFHKPLKEQALARQHYCQAHPENAQAFMAELATREMSEEEFIATGLNPIMRQAWQTFKTTLA</sequence>
<comment type="cofactor">
    <cofactor evidence="2">
        <name>Mg(2+)</name>
        <dbReference type="ChEBI" id="CHEBI:18420"/>
    </cofactor>
</comment>
<evidence type="ECO:0000313" key="3">
    <source>
        <dbReference type="EMBL" id="RIY39306.1"/>
    </source>
</evidence>
<name>A0A3A1YP81_9GAMM</name>
<organism evidence="3 4">
    <name type="scientific">Psittacicella hinzii</name>
    <dbReference type="NCBI Taxonomy" id="2028575"/>
    <lineage>
        <taxon>Bacteria</taxon>
        <taxon>Pseudomonadati</taxon>
        <taxon>Pseudomonadota</taxon>
        <taxon>Gammaproteobacteria</taxon>
        <taxon>Pasteurellales</taxon>
        <taxon>Psittacicellaceae</taxon>
        <taxon>Psittacicella</taxon>
    </lineage>
</organism>
<feature type="binding site" evidence="2">
    <location>
        <position position="108"/>
    </location>
    <ligand>
        <name>Mg(2+)</name>
        <dbReference type="ChEBI" id="CHEBI:18420"/>
        <label>1</label>
        <note>catalytic</note>
    </ligand>
</feature>
<dbReference type="SUPFAM" id="SSF56655">
    <property type="entry name" value="Carbohydrate phosphatase"/>
    <property type="match status" value="1"/>
</dbReference>
<dbReference type="InterPro" id="IPR000760">
    <property type="entry name" value="Inositol_monophosphatase-like"/>
</dbReference>
<comment type="similarity">
    <text evidence="1">Belongs to the inositol monophosphatase superfamily.</text>
</comment>
<accession>A0A3A1YP81</accession>
<dbReference type="AlphaFoldDB" id="A0A3A1YP81"/>
<gene>
    <name evidence="3" type="ORF">CKF58_02375</name>
</gene>
<feature type="binding site" evidence="2">
    <location>
        <position position="87"/>
    </location>
    <ligand>
        <name>Mg(2+)</name>
        <dbReference type="ChEBI" id="CHEBI:18420"/>
        <label>1</label>
        <note>catalytic</note>
    </ligand>
</feature>
<dbReference type="RefSeq" id="WP_119530484.1">
    <property type="nucleotide sequence ID" value="NZ_JBHSSP010000002.1"/>
</dbReference>
<dbReference type="EMBL" id="NRJG01000035">
    <property type="protein sequence ID" value="RIY39306.1"/>
    <property type="molecule type" value="Genomic_DNA"/>
</dbReference>
<proteinExistence type="inferred from homology"/>
<dbReference type="Proteomes" id="UP000265916">
    <property type="component" value="Unassembled WGS sequence"/>
</dbReference>
<dbReference type="Gene3D" id="3.30.540.10">
    <property type="entry name" value="Fructose-1,6-Bisphosphatase, subunit A, domain 1"/>
    <property type="match status" value="1"/>
</dbReference>
<evidence type="ECO:0000256" key="2">
    <source>
        <dbReference type="PIRSR" id="PIRSR600760-2"/>
    </source>
</evidence>
<dbReference type="GO" id="GO:0007165">
    <property type="term" value="P:signal transduction"/>
    <property type="evidence" value="ECO:0007669"/>
    <property type="project" value="TreeGrafter"/>
</dbReference>
<evidence type="ECO:0008006" key="5">
    <source>
        <dbReference type="Google" id="ProtNLM"/>
    </source>
</evidence>
<reference evidence="3 4" key="1">
    <citation type="submission" date="2017-08" db="EMBL/GenBank/DDBJ databases">
        <title>Reclassification of Bisgaard taxon 37 and 44.</title>
        <authorList>
            <person name="Christensen H."/>
        </authorList>
    </citation>
    <scope>NUCLEOTIDE SEQUENCE [LARGE SCALE GENOMIC DNA]</scope>
    <source>
        <strain evidence="3 4">111</strain>
    </source>
</reference>
<feature type="binding site" evidence="2">
    <location>
        <position position="111"/>
    </location>
    <ligand>
        <name>Mg(2+)</name>
        <dbReference type="ChEBI" id="CHEBI:18420"/>
        <label>1</label>
        <note>catalytic</note>
    </ligand>
</feature>
<feature type="binding site" evidence="2">
    <location>
        <position position="110"/>
    </location>
    <ligand>
        <name>Mg(2+)</name>
        <dbReference type="ChEBI" id="CHEBI:18420"/>
        <label>1</label>
        <note>catalytic</note>
    </ligand>
</feature>
<evidence type="ECO:0000256" key="1">
    <source>
        <dbReference type="ARBA" id="ARBA00009759"/>
    </source>
</evidence>
<dbReference type="GO" id="GO:0006020">
    <property type="term" value="P:inositol metabolic process"/>
    <property type="evidence" value="ECO:0007669"/>
    <property type="project" value="TreeGrafter"/>
</dbReference>